<dbReference type="EMBL" id="JAIWYP010000008">
    <property type="protein sequence ID" value="KAH3783702.1"/>
    <property type="molecule type" value="Genomic_DNA"/>
</dbReference>
<dbReference type="InterPro" id="IPR019734">
    <property type="entry name" value="TPR_rpt"/>
</dbReference>
<dbReference type="OrthoDB" id="6156814at2759"/>
<dbReference type="SMART" id="SM01265">
    <property type="entry name" value="Mab-21"/>
    <property type="match status" value="1"/>
</dbReference>
<protein>
    <recommendedName>
        <fullName evidence="2">Mab-21-like HhH/H2TH-like domain-containing protein</fullName>
    </recommendedName>
</protein>
<keyword evidence="1" id="KW-0802">TPR repeat</keyword>
<accession>A0A9D4ENU6</accession>
<sequence>MENDPDTINWAVGCLTRRPGLPRQTGTKNKVRVPSSKLNLRAWRVCINVDPPKRSDNRRGQHLVTNLLIPDHFLALSIRLSDLLDEIGAGKCTAMERRDTYLRRERMSTIVGSLVGRDSEDFHFGSQSEGTTTPGLNSDIDLLSSTKVMNIMTDLRDWEAGMENLLMLRDDITPPQQYLLQVIYKYTPEPVTSISDDRFVRKDSGQILLSSERWKNYVEQRAAAAHAGEVTQNGPSVSNIPNWDIVSAFHVCKPIPEIQHWIDRCRGRHWPPAKLLEAAQRSPSFLVPAGHPDSDYKREEWRLSPNLIERMLMFSFNMTQIKCYISLKIIKKALLNKIVGDFITSFHCKTLMFYTIERTHPSLWKTHNLVFLLLLCLQVLRKWLRLGCLPHYIIEGVNLFDGKLSIVQQRRILQYVNYLIKNDLHDLFHIDIDNLGCRLQACGIRRIERGGEGELRPVWLRYGISLFLKFEYLNIFIMQFLKIIYLIQRSNTNFQQGIQYKLRAVVENSTNGKLTTVAFDLIYHLFALLNSVQLSTSSRLPNPGFIEIIRRFRYSLKTDVVSSRLKLASVLYCFGHLHAAIRVLEDVEKKDHIKVKAVCANIYIEGNSDLQVFANMMSDSCDNIHSEPSFAFCVRFIRQEAHCAPYIFWFEMNRSMTEEEVAQRTTTEKRWMDNAEVDARPFLYYLQYLTYGGLGERNKQLHACEILESYILNPRNLINIYHLETALNLIGHCYEMEGDYQSALDFYETSLLFENTNNAANWHIQRLQRIISNLE</sequence>
<dbReference type="PANTHER" id="PTHR10656">
    <property type="entry name" value="CELL FATE DETERMINING PROTEIN MAB21-RELATED"/>
    <property type="match status" value="1"/>
</dbReference>
<dbReference type="InterPro" id="IPR024810">
    <property type="entry name" value="MAB21L/cGLR"/>
</dbReference>
<proteinExistence type="predicted"/>
<evidence type="ECO:0000256" key="1">
    <source>
        <dbReference type="PROSITE-ProRule" id="PRU00339"/>
    </source>
</evidence>
<dbReference type="SMART" id="SM00028">
    <property type="entry name" value="TPR"/>
    <property type="match status" value="1"/>
</dbReference>
<dbReference type="InterPro" id="IPR011990">
    <property type="entry name" value="TPR-like_helical_dom_sf"/>
</dbReference>
<comment type="caution">
    <text evidence="3">The sequence shown here is derived from an EMBL/GenBank/DDBJ whole genome shotgun (WGS) entry which is preliminary data.</text>
</comment>
<keyword evidence="4" id="KW-1185">Reference proteome</keyword>
<dbReference type="Pfam" id="PF20266">
    <property type="entry name" value="Mab-21_C"/>
    <property type="match status" value="1"/>
</dbReference>
<feature type="domain" description="Mab-21-like HhH/H2TH-like" evidence="2">
    <location>
        <begin position="323"/>
        <end position="406"/>
    </location>
</feature>
<dbReference type="PROSITE" id="PS50005">
    <property type="entry name" value="TPR"/>
    <property type="match status" value="1"/>
</dbReference>
<reference evidence="3" key="1">
    <citation type="journal article" date="2019" name="bioRxiv">
        <title>The Genome of the Zebra Mussel, Dreissena polymorpha: A Resource for Invasive Species Research.</title>
        <authorList>
            <person name="McCartney M.A."/>
            <person name="Auch B."/>
            <person name="Kono T."/>
            <person name="Mallez S."/>
            <person name="Zhang Y."/>
            <person name="Obille A."/>
            <person name="Becker A."/>
            <person name="Abrahante J.E."/>
            <person name="Garbe J."/>
            <person name="Badalamenti J.P."/>
            <person name="Herman A."/>
            <person name="Mangelson H."/>
            <person name="Liachko I."/>
            <person name="Sullivan S."/>
            <person name="Sone E.D."/>
            <person name="Koren S."/>
            <person name="Silverstein K.A.T."/>
            <person name="Beckman K.B."/>
            <person name="Gohl D.M."/>
        </authorList>
    </citation>
    <scope>NUCLEOTIDE SEQUENCE</scope>
    <source>
        <strain evidence="3">Duluth1</strain>
        <tissue evidence="3">Whole animal</tissue>
    </source>
</reference>
<name>A0A9D4ENU6_DREPO</name>
<dbReference type="Proteomes" id="UP000828390">
    <property type="component" value="Unassembled WGS sequence"/>
</dbReference>
<evidence type="ECO:0000313" key="3">
    <source>
        <dbReference type="EMBL" id="KAH3783702.1"/>
    </source>
</evidence>
<reference evidence="3" key="2">
    <citation type="submission" date="2020-11" db="EMBL/GenBank/DDBJ databases">
        <authorList>
            <person name="McCartney M.A."/>
            <person name="Auch B."/>
            <person name="Kono T."/>
            <person name="Mallez S."/>
            <person name="Becker A."/>
            <person name="Gohl D.M."/>
            <person name="Silverstein K.A.T."/>
            <person name="Koren S."/>
            <person name="Bechman K.B."/>
            <person name="Herman A."/>
            <person name="Abrahante J.E."/>
            <person name="Garbe J."/>
        </authorList>
    </citation>
    <scope>NUCLEOTIDE SEQUENCE</scope>
    <source>
        <strain evidence="3">Duluth1</strain>
        <tissue evidence="3">Whole animal</tissue>
    </source>
</reference>
<feature type="repeat" description="TPR" evidence="1">
    <location>
        <begin position="724"/>
        <end position="757"/>
    </location>
</feature>
<dbReference type="Gene3D" id="1.10.1410.40">
    <property type="match status" value="1"/>
</dbReference>
<organism evidence="3 4">
    <name type="scientific">Dreissena polymorpha</name>
    <name type="common">Zebra mussel</name>
    <name type="synonym">Mytilus polymorpha</name>
    <dbReference type="NCBI Taxonomy" id="45954"/>
    <lineage>
        <taxon>Eukaryota</taxon>
        <taxon>Metazoa</taxon>
        <taxon>Spiralia</taxon>
        <taxon>Lophotrochozoa</taxon>
        <taxon>Mollusca</taxon>
        <taxon>Bivalvia</taxon>
        <taxon>Autobranchia</taxon>
        <taxon>Heteroconchia</taxon>
        <taxon>Euheterodonta</taxon>
        <taxon>Imparidentia</taxon>
        <taxon>Neoheterodontei</taxon>
        <taxon>Myida</taxon>
        <taxon>Dreissenoidea</taxon>
        <taxon>Dreissenidae</taxon>
        <taxon>Dreissena</taxon>
    </lineage>
</organism>
<gene>
    <name evidence="3" type="ORF">DPMN_161645</name>
</gene>
<dbReference type="PANTHER" id="PTHR10656:SF69">
    <property type="entry name" value="MAB-21-LIKE HHH_H2TH-LIKE DOMAIN-CONTAINING PROTEIN"/>
    <property type="match status" value="1"/>
</dbReference>
<evidence type="ECO:0000313" key="4">
    <source>
        <dbReference type="Proteomes" id="UP000828390"/>
    </source>
</evidence>
<dbReference type="Gene3D" id="1.25.40.10">
    <property type="entry name" value="Tetratricopeptide repeat domain"/>
    <property type="match status" value="1"/>
</dbReference>
<dbReference type="AlphaFoldDB" id="A0A9D4ENU6"/>
<evidence type="ECO:0000259" key="2">
    <source>
        <dbReference type="Pfam" id="PF20266"/>
    </source>
</evidence>
<dbReference type="InterPro" id="IPR046906">
    <property type="entry name" value="Mab-21_HhH/H2TH-like"/>
</dbReference>